<evidence type="ECO:0000313" key="9">
    <source>
        <dbReference type="EMBL" id="PWQ93801.1"/>
    </source>
</evidence>
<dbReference type="PRINTS" id="PR00038">
    <property type="entry name" value="HTHLUXR"/>
</dbReference>
<gene>
    <name evidence="9" type="ORF">DKT75_19550</name>
</gene>
<evidence type="ECO:0000259" key="7">
    <source>
        <dbReference type="PROSITE" id="PS50043"/>
    </source>
</evidence>
<dbReference type="OrthoDB" id="9802186at2"/>
<dbReference type="PANTHER" id="PTHR44688:SF16">
    <property type="entry name" value="DNA-BINDING TRANSCRIPTIONAL ACTIVATOR DEVR_DOSR"/>
    <property type="match status" value="1"/>
</dbReference>
<proteinExistence type="predicted"/>
<dbReference type="SUPFAM" id="SSF46894">
    <property type="entry name" value="C-terminal effector domain of the bipartite response regulators"/>
    <property type="match status" value="1"/>
</dbReference>
<evidence type="ECO:0000256" key="3">
    <source>
        <dbReference type="ARBA" id="ARBA00023015"/>
    </source>
</evidence>
<dbReference type="GO" id="GO:0003677">
    <property type="term" value="F:DNA binding"/>
    <property type="evidence" value="ECO:0007669"/>
    <property type="project" value="UniProtKB-KW"/>
</dbReference>
<evidence type="ECO:0000259" key="8">
    <source>
        <dbReference type="PROSITE" id="PS50110"/>
    </source>
</evidence>
<evidence type="ECO:0000256" key="6">
    <source>
        <dbReference type="PROSITE-ProRule" id="PRU00169"/>
    </source>
</evidence>
<dbReference type="Proteomes" id="UP000245506">
    <property type="component" value="Unassembled WGS sequence"/>
</dbReference>
<evidence type="ECO:0000256" key="2">
    <source>
        <dbReference type="ARBA" id="ARBA00023012"/>
    </source>
</evidence>
<dbReference type="SMART" id="SM00421">
    <property type="entry name" value="HTH_LUXR"/>
    <property type="match status" value="1"/>
</dbReference>
<dbReference type="SMART" id="SM00448">
    <property type="entry name" value="REC"/>
    <property type="match status" value="1"/>
</dbReference>
<keyword evidence="3" id="KW-0805">Transcription regulation</keyword>
<accession>A0A317C6H6</accession>
<dbReference type="PROSITE" id="PS50110">
    <property type="entry name" value="RESPONSE_REGULATORY"/>
    <property type="match status" value="1"/>
</dbReference>
<dbReference type="InterPro" id="IPR000792">
    <property type="entry name" value="Tscrpt_reg_LuxR_C"/>
</dbReference>
<dbReference type="GO" id="GO:0000160">
    <property type="term" value="P:phosphorelay signal transduction system"/>
    <property type="evidence" value="ECO:0007669"/>
    <property type="project" value="UniProtKB-KW"/>
</dbReference>
<dbReference type="EMBL" id="QGKL01000042">
    <property type="protein sequence ID" value="PWQ93801.1"/>
    <property type="molecule type" value="Genomic_DNA"/>
</dbReference>
<feature type="domain" description="Response regulatory" evidence="8">
    <location>
        <begin position="7"/>
        <end position="121"/>
    </location>
</feature>
<dbReference type="PROSITE" id="PS50043">
    <property type="entry name" value="HTH_LUXR_2"/>
    <property type="match status" value="1"/>
</dbReference>
<dbReference type="Gene3D" id="1.10.10.10">
    <property type="entry name" value="Winged helix-like DNA-binding domain superfamily/Winged helix DNA-binding domain"/>
    <property type="match status" value="1"/>
</dbReference>
<protein>
    <submittedName>
        <fullName evidence="9">DNA-binding response regulator</fullName>
    </submittedName>
</protein>
<evidence type="ECO:0000256" key="1">
    <source>
        <dbReference type="ARBA" id="ARBA00022553"/>
    </source>
</evidence>
<reference evidence="9 10" key="1">
    <citation type="submission" date="2018-05" db="EMBL/GenBank/DDBJ databases">
        <title>Leucothrix arctica sp. nov., isolated from Arctic seawater.</title>
        <authorList>
            <person name="Choi A."/>
            <person name="Baek K."/>
        </authorList>
    </citation>
    <scope>NUCLEOTIDE SEQUENCE [LARGE SCALE GENOMIC DNA]</scope>
    <source>
        <strain evidence="9 10">IMCC9719</strain>
    </source>
</reference>
<dbReference type="GO" id="GO:0006355">
    <property type="term" value="P:regulation of DNA-templated transcription"/>
    <property type="evidence" value="ECO:0007669"/>
    <property type="project" value="InterPro"/>
</dbReference>
<keyword evidence="4 9" id="KW-0238">DNA-binding</keyword>
<evidence type="ECO:0000256" key="4">
    <source>
        <dbReference type="ARBA" id="ARBA00023125"/>
    </source>
</evidence>
<keyword evidence="1 6" id="KW-0597">Phosphoprotein</keyword>
<dbReference type="Gene3D" id="3.40.50.2300">
    <property type="match status" value="1"/>
</dbReference>
<organism evidence="9 10">
    <name type="scientific">Leucothrix arctica</name>
    <dbReference type="NCBI Taxonomy" id="1481894"/>
    <lineage>
        <taxon>Bacteria</taxon>
        <taxon>Pseudomonadati</taxon>
        <taxon>Pseudomonadota</taxon>
        <taxon>Gammaproteobacteria</taxon>
        <taxon>Thiotrichales</taxon>
        <taxon>Thiotrichaceae</taxon>
        <taxon>Leucothrix</taxon>
    </lineage>
</organism>
<dbReference type="AlphaFoldDB" id="A0A317C6H6"/>
<keyword evidence="10" id="KW-1185">Reference proteome</keyword>
<keyword evidence="5" id="KW-0804">Transcription</keyword>
<feature type="modified residue" description="4-aspartylphosphate" evidence="6">
    <location>
        <position position="56"/>
    </location>
</feature>
<keyword evidence="2" id="KW-0902">Two-component regulatory system</keyword>
<feature type="domain" description="HTH luxR-type" evidence="7">
    <location>
        <begin position="137"/>
        <end position="202"/>
    </location>
</feature>
<dbReference type="RefSeq" id="WP_109826123.1">
    <property type="nucleotide sequence ID" value="NZ_QGKL01000042.1"/>
</dbReference>
<dbReference type="FunFam" id="3.40.50.2300:FF:000018">
    <property type="entry name" value="DNA-binding transcriptional regulator NtrC"/>
    <property type="match status" value="1"/>
</dbReference>
<dbReference type="InterPro" id="IPR036388">
    <property type="entry name" value="WH-like_DNA-bd_sf"/>
</dbReference>
<dbReference type="PANTHER" id="PTHR44688">
    <property type="entry name" value="DNA-BINDING TRANSCRIPTIONAL ACTIVATOR DEVR_DOSR"/>
    <property type="match status" value="1"/>
</dbReference>
<comment type="caution">
    <text evidence="9">The sequence shown here is derived from an EMBL/GenBank/DDBJ whole genome shotgun (WGS) entry which is preliminary data.</text>
</comment>
<dbReference type="InterPro" id="IPR016032">
    <property type="entry name" value="Sig_transdc_resp-reg_C-effctor"/>
</dbReference>
<dbReference type="CDD" id="cd06170">
    <property type="entry name" value="LuxR_C_like"/>
    <property type="match status" value="1"/>
</dbReference>
<sequence length="204" mass="22970">MSNEDLMVYIVDDDESVRDSLTDLMDSVGLKNESFASCQDFLTRYEPGQQGCLLLDIRMPMMSGLELQEELNKRNTSLAIIFITGHGDITMAVKAMSDGAQDFVQKPFRDQDLLDRINHTLGKCSKGYELQQERQIIQQHLLELTSRESEVMRMVIDGKANKVIAIDLGLSQRTVEAHRAKVMDKLGARSLADLVRIVIHSDLA</sequence>
<dbReference type="InterPro" id="IPR011006">
    <property type="entry name" value="CheY-like_superfamily"/>
</dbReference>
<name>A0A317C6H6_9GAMM</name>
<dbReference type="Pfam" id="PF00072">
    <property type="entry name" value="Response_reg"/>
    <property type="match status" value="1"/>
</dbReference>
<dbReference type="SUPFAM" id="SSF52172">
    <property type="entry name" value="CheY-like"/>
    <property type="match status" value="1"/>
</dbReference>
<dbReference type="InterPro" id="IPR001789">
    <property type="entry name" value="Sig_transdc_resp-reg_receiver"/>
</dbReference>
<dbReference type="CDD" id="cd17537">
    <property type="entry name" value="REC_FixJ"/>
    <property type="match status" value="1"/>
</dbReference>
<evidence type="ECO:0000313" key="10">
    <source>
        <dbReference type="Proteomes" id="UP000245506"/>
    </source>
</evidence>
<evidence type="ECO:0000256" key="5">
    <source>
        <dbReference type="ARBA" id="ARBA00023163"/>
    </source>
</evidence>
<dbReference type="Pfam" id="PF00196">
    <property type="entry name" value="GerE"/>
    <property type="match status" value="1"/>
</dbReference>